<evidence type="ECO:0000256" key="1">
    <source>
        <dbReference type="SAM" id="MobiDB-lite"/>
    </source>
</evidence>
<keyword evidence="2" id="KW-0472">Membrane</keyword>
<proteinExistence type="predicted"/>
<feature type="region of interest" description="Disordered" evidence="1">
    <location>
        <begin position="163"/>
        <end position="188"/>
    </location>
</feature>
<evidence type="ECO:0000313" key="4">
    <source>
        <dbReference type="Proteomes" id="UP001364211"/>
    </source>
</evidence>
<gene>
    <name evidence="3" type="ORF">WJX68_15435</name>
</gene>
<evidence type="ECO:0000256" key="2">
    <source>
        <dbReference type="SAM" id="Phobius"/>
    </source>
</evidence>
<name>A0ABU8T9S1_9PSEU</name>
<feature type="transmembrane region" description="Helical" evidence="2">
    <location>
        <begin position="42"/>
        <end position="62"/>
    </location>
</feature>
<keyword evidence="4" id="KW-1185">Reference proteome</keyword>
<evidence type="ECO:0000313" key="3">
    <source>
        <dbReference type="EMBL" id="MEJ8280338.1"/>
    </source>
</evidence>
<dbReference type="RefSeq" id="WP_340291357.1">
    <property type="nucleotide sequence ID" value="NZ_JBBJUP010000011.1"/>
</dbReference>
<feature type="transmembrane region" description="Helical" evidence="2">
    <location>
        <begin position="68"/>
        <end position="89"/>
    </location>
</feature>
<keyword evidence="2" id="KW-0812">Transmembrane</keyword>
<comment type="caution">
    <text evidence="3">The sequence shown here is derived from an EMBL/GenBank/DDBJ whole genome shotgun (WGS) entry which is preliminary data.</text>
</comment>
<dbReference type="EMBL" id="JBBJUP010000011">
    <property type="protein sequence ID" value="MEJ8280338.1"/>
    <property type="molecule type" value="Genomic_DNA"/>
</dbReference>
<protein>
    <submittedName>
        <fullName evidence="3">Uncharacterized protein</fullName>
    </submittedName>
</protein>
<feature type="transmembrane region" description="Helical" evidence="2">
    <location>
        <begin position="134"/>
        <end position="152"/>
    </location>
</feature>
<feature type="transmembrane region" description="Helical" evidence="2">
    <location>
        <begin position="6"/>
        <end position="30"/>
    </location>
</feature>
<feature type="compositionally biased region" description="Low complexity" evidence="1">
    <location>
        <begin position="163"/>
        <end position="174"/>
    </location>
</feature>
<feature type="transmembrane region" description="Helical" evidence="2">
    <location>
        <begin position="109"/>
        <end position="128"/>
    </location>
</feature>
<organism evidence="3 4">
    <name type="scientific">Pseudonocardia spirodelae</name>
    <dbReference type="NCBI Taxonomy" id="3133431"/>
    <lineage>
        <taxon>Bacteria</taxon>
        <taxon>Bacillati</taxon>
        <taxon>Actinomycetota</taxon>
        <taxon>Actinomycetes</taxon>
        <taxon>Pseudonocardiales</taxon>
        <taxon>Pseudonocardiaceae</taxon>
        <taxon>Pseudonocardia</taxon>
    </lineage>
</organism>
<accession>A0ABU8T9S1</accession>
<keyword evidence="2" id="KW-1133">Transmembrane helix</keyword>
<sequence length="188" mass="19414">MDPALSFYQSLSSVSFTLLGLWFTVIGLSHGGWRSDPALHRSTLHVALHFFLPGLMGLGSVLAGGNSVAWRVTFGVLGLIGLVESLAFLRHRLGPAAPAVRLLRLLDPLLYALVVATVFLPGPVAGVTPLQVEGAVTGLLFVVGLCYLWFAFAQRATAAPAAGSDPAAGTGPAPVLATGPASRPPPVV</sequence>
<reference evidence="3 4" key="1">
    <citation type="submission" date="2024-03" db="EMBL/GenBank/DDBJ databases">
        <title>Draft genome sequence of Pseudonocardia sp. DW16-2.</title>
        <authorList>
            <person name="Duangmal K."/>
        </authorList>
    </citation>
    <scope>NUCLEOTIDE SEQUENCE [LARGE SCALE GENOMIC DNA]</scope>
    <source>
        <strain evidence="3 4">DW16-2</strain>
    </source>
</reference>
<dbReference type="Proteomes" id="UP001364211">
    <property type="component" value="Unassembled WGS sequence"/>
</dbReference>